<evidence type="ECO:0000313" key="2">
    <source>
        <dbReference type="EMBL" id="GAA5525235.1"/>
    </source>
</evidence>
<gene>
    <name evidence="2" type="ORF">Maes01_01800</name>
</gene>
<feature type="compositionally biased region" description="Low complexity" evidence="1">
    <location>
        <begin position="86"/>
        <end position="105"/>
    </location>
</feature>
<accession>A0ABP9WT14</accession>
<sequence length="789" mass="88646">MTRLLLPALRVRFRSISHPILASFLLSLFLCLSLSLSLSKPVFASEGMNAIVYAPSLSYRISSQVEIGIEKQGRYEKLITNERESSTTNSGSQQNTNSTIISSDTSKVRKKTTNPKKRASRPKASGLLGGVVRAVGGDYSGLVQWGGGFLDHMMEPRYNWDVTETYSTSKNTKTTTSQSITNSWKNTSRLSEVITNELKYDINKGFIQFTVSLTNVGERTIHINRPNFFIHFVHEDGSEVFAGSAKVLSGLESGGTISPNQNYLLQVRAENLDFIDLSDKYRRADGIRIALQDLKVRFGDEQMAVSEVREQLQDTHVQFDYYDGNRRSTRYLAVQPGVTLQEFLTLALKNKNYQLGADGSEALVREINGLTSSTAIFAELRAERDRFEWRRWFTSVVDDNGRVFEANRDSKLYPGYSVKLGYFGAKDILPESEYRPVVYRKTNVPLDTEQLYQLELDLAPGDIIEFTNLRFGNNFYLNKVDFDLLPASQQEVLNWQQQQAVAQRWGATSGGITFSGYGGPAGLSSFDSLVQRIRKGEPGSFAPAFGPANPSAGFYKLTPTRVQRVPARPQSLILNQDDSFNLSKEEALLLLRALQCMGLGKRFVHYRNSEAAGDLNFQHATISYNAPSGTQVTLKEMMARLGMLRRHNESDEDFLRRWLREEQVLQFEVTETVRKPDNFWRFAAPEAQIPSGFIQLQKAVQNPAQNQHGYLFSDGATLGPLEIRPPLPFGFAAMPFAMPQADHDPRKYLYLPDIDSPLMVLASQDPALPLPRKVGSEITATLQVVRYND</sequence>
<evidence type="ECO:0000313" key="3">
    <source>
        <dbReference type="Proteomes" id="UP001408594"/>
    </source>
</evidence>
<name>A0ABP9WT14_9GAMM</name>
<keyword evidence="3" id="KW-1185">Reference proteome</keyword>
<reference evidence="2 3" key="1">
    <citation type="submission" date="2024-02" db="EMBL/GenBank/DDBJ databases">
        <title>Microbulbifer aestuariivivens NBRC 112533.</title>
        <authorList>
            <person name="Ichikawa N."/>
            <person name="Katano-Makiyama Y."/>
            <person name="Hidaka K."/>
        </authorList>
    </citation>
    <scope>NUCLEOTIDE SEQUENCE [LARGE SCALE GENOMIC DNA]</scope>
    <source>
        <strain evidence="2 3">NBRC 112533</strain>
    </source>
</reference>
<dbReference type="Proteomes" id="UP001408594">
    <property type="component" value="Unassembled WGS sequence"/>
</dbReference>
<proteinExistence type="predicted"/>
<comment type="caution">
    <text evidence="2">The sequence shown here is derived from an EMBL/GenBank/DDBJ whole genome shotgun (WGS) entry which is preliminary data.</text>
</comment>
<protein>
    <submittedName>
        <fullName evidence="2">Uncharacterized protein</fullName>
    </submittedName>
</protein>
<dbReference type="EMBL" id="BAABRT010000012">
    <property type="protein sequence ID" value="GAA5525235.1"/>
    <property type="molecule type" value="Genomic_DNA"/>
</dbReference>
<feature type="region of interest" description="Disordered" evidence="1">
    <location>
        <begin position="81"/>
        <end position="123"/>
    </location>
</feature>
<evidence type="ECO:0000256" key="1">
    <source>
        <dbReference type="SAM" id="MobiDB-lite"/>
    </source>
</evidence>
<organism evidence="2 3">
    <name type="scientific">Microbulbifer aestuariivivens</name>
    <dbReference type="NCBI Taxonomy" id="1908308"/>
    <lineage>
        <taxon>Bacteria</taxon>
        <taxon>Pseudomonadati</taxon>
        <taxon>Pseudomonadota</taxon>
        <taxon>Gammaproteobacteria</taxon>
        <taxon>Cellvibrionales</taxon>
        <taxon>Microbulbiferaceae</taxon>
        <taxon>Microbulbifer</taxon>
    </lineage>
</organism>
<feature type="compositionally biased region" description="Basic residues" evidence="1">
    <location>
        <begin position="108"/>
        <end position="121"/>
    </location>
</feature>